<dbReference type="GO" id="GO:0006457">
    <property type="term" value="P:protein folding"/>
    <property type="evidence" value="ECO:0007669"/>
    <property type="project" value="TreeGrafter"/>
</dbReference>
<keyword evidence="4" id="KW-0687">Ribonucleoprotein</keyword>
<dbReference type="GO" id="GO:0005783">
    <property type="term" value="C:endoplasmic reticulum"/>
    <property type="evidence" value="ECO:0007669"/>
    <property type="project" value="TreeGrafter"/>
</dbReference>
<comment type="similarity">
    <text evidence="1">Belongs to the eukaryotic ribosomal protein eL24 family.</text>
</comment>
<dbReference type="Proteomes" id="UP000092461">
    <property type="component" value="Unassembled WGS sequence"/>
</dbReference>
<protein>
    <recommendedName>
        <fullName evidence="5">Large ribosomal subunit protein eL24</fullName>
    </recommendedName>
    <alternativeName>
        <fullName evidence="6">60S ribosomal protein L24</fullName>
    </alternativeName>
</protein>
<evidence type="ECO:0000256" key="5">
    <source>
        <dbReference type="ARBA" id="ARBA00040612"/>
    </source>
</evidence>
<dbReference type="GO" id="GO:0022626">
    <property type="term" value="C:cytosolic ribosome"/>
    <property type="evidence" value="ECO:0007669"/>
    <property type="project" value="UniProtKB-ARBA"/>
</dbReference>
<dbReference type="Gene3D" id="2.30.170.20">
    <property type="entry name" value="Ribosomal protein L24e"/>
    <property type="match status" value="1"/>
</dbReference>
<feature type="domain" description="Thioredoxin" evidence="8">
    <location>
        <begin position="253"/>
        <end position="375"/>
    </location>
</feature>
<name>A0A1B0CY75_LUTLO</name>
<evidence type="ECO:0000256" key="6">
    <source>
        <dbReference type="ARBA" id="ARBA00041213"/>
    </source>
</evidence>
<dbReference type="InterPro" id="IPR011017">
    <property type="entry name" value="TRASH_dom"/>
</dbReference>
<dbReference type="EMBL" id="GITU01007284">
    <property type="protein sequence ID" value="MBC1175987.1"/>
    <property type="molecule type" value="Transcribed_RNA"/>
</dbReference>
<evidence type="ECO:0000256" key="2">
    <source>
        <dbReference type="ARBA" id="ARBA00006347"/>
    </source>
</evidence>
<dbReference type="VEuPathDB" id="VectorBase:LLONM1_002768"/>
<evidence type="ECO:0000313" key="10">
    <source>
        <dbReference type="EnsemblMetazoa" id="LLOJ010074-PA"/>
    </source>
</evidence>
<dbReference type="InterPro" id="IPR013766">
    <property type="entry name" value="Thioredoxin_domain"/>
</dbReference>
<dbReference type="Pfam" id="PF00085">
    <property type="entry name" value="Thioredoxin"/>
    <property type="match status" value="4"/>
</dbReference>
<evidence type="ECO:0000313" key="11">
    <source>
        <dbReference type="Proteomes" id="UP000092461"/>
    </source>
</evidence>
<dbReference type="InterPro" id="IPR046374">
    <property type="entry name" value="PDI_a_PDIR"/>
</dbReference>
<dbReference type="Gene3D" id="3.40.30.10">
    <property type="entry name" value="Glutaredoxin"/>
    <property type="match status" value="5"/>
</dbReference>
<evidence type="ECO:0000256" key="3">
    <source>
        <dbReference type="ARBA" id="ARBA00022980"/>
    </source>
</evidence>
<comment type="similarity">
    <text evidence="2">Belongs to the protein disulfide isomerase family.</text>
</comment>
<proteinExistence type="inferred from homology"/>
<dbReference type="CDD" id="cd02961">
    <property type="entry name" value="PDI_a_family"/>
    <property type="match status" value="1"/>
</dbReference>
<dbReference type="InterPro" id="IPR000988">
    <property type="entry name" value="Ribosomal_eL24-rel_N"/>
</dbReference>
<keyword evidence="3" id="KW-0689">Ribosomal protein</keyword>
<evidence type="ECO:0000256" key="4">
    <source>
        <dbReference type="ARBA" id="ARBA00023274"/>
    </source>
</evidence>
<feature type="region of interest" description="Disordered" evidence="7">
    <location>
        <begin position="112"/>
        <end position="148"/>
    </location>
</feature>
<feature type="domain" description="Thioredoxin" evidence="8">
    <location>
        <begin position="497"/>
        <end position="622"/>
    </location>
</feature>
<accession>A0A1B0CY75</accession>
<dbReference type="InterPro" id="IPR038630">
    <property type="entry name" value="L24e/L24_sf"/>
</dbReference>
<dbReference type="AlphaFoldDB" id="A0A1B0CY75"/>
<evidence type="ECO:0000313" key="9">
    <source>
        <dbReference type="EMBL" id="MBC1175987.1"/>
    </source>
</evidence>
<dbReference type="InterPro" id="IPR017937">
    <property type="entry name" value="Thioredoxin_CS"/>
</dbReference>
<feature type="domain" description="Thioredoxin" evidence="8">
    <location>
        <begin position="623"/>
        <end position="749"/>
    </location>
</feature>
<reference evidence="10" key="3">
    <citation type="submission" date="2020-05" db="UniProtKB">
        <authorList>
            <consortium name="EnsemblMetazoa"/>
        </authorList>
    </citation>
    <scope>IDENTIFICATION</scope>
    <source>
        <strain evidence="10">Jacobina</strain>
    </source>
</reference>
<dbReference type="PRINTS" id="PR00421">
    <property type="entry name" value="THIOREDOXIN"/>
</dbReference>
<evidence type="ECO:0000259" key="8">
    <source>
        <dbReference type="PROSITE" id="PS51352"/>
    </source>
</evidence>
<dbReference type="InterPro" id="IPR051063">
    <property type="entry name" value="PDI"/>
</dbReference>
<organism evidence="10 11">
    <name type="scientific">Lutzomyia longipalpis</name>
    <name type="common">Sand fly</name>
    <dbReference type="NCBI Taxonomy" id="7200"/>
    <lineage>
        <taxon>Eukaryota</taxon>
        <taxon>Metazoa</taxon>
        <taxon>Ecdysozoa</taxon>
        <taxon>Arthropoda</taxon>
        <taxon>Hexapoda</taxon>
        <taxon>Insecta</taxon>
        <taxon>Pterygota</taxon>
        <taxon>Neoptera</taxon>
        <taxon>Endopterygota</taxon>
        <taxon>Diptera</taxon>
        <taxon>Nematocera</taxon>
        <taxon>Psychodoidea</taxon>
        <taxon>Psychodidae</taxon>
        <taxon>Lutzomyia</taxon>
        <taxon>Lutzomyia</taxon>
    </lineage>
</organism>
<dbReference type="EMBL" id="AJWK01035530">
    <property type="status" value="NOT_ANNOTATED_CDS"/>
    <property type="molecule type" value="Genomic_DNA"/>
</dbReference>
<dbReference type="Pfam" id="PF01246">
    <property type="entry name" value="Ribosomal_L24e"/>
    <property type="match status" value="1"/>
</dbReference>
<dbReference type="SMART" id="SM00746">
    <property type="entry name" value="TRASH"/>
    <property type="match status" value="1"/>
</dbReference>
<dbReference type="VEuPathDB" id="VectorBase:LLONM1_006326"/>
<dbReference type="SUPFAM" id="SSF52833">
    <property type="entry name" value="Thioredoxin-like"/>
    <property type="match status" value="4"/>
</dbReference>
<dbReference type="PANTHER" id="PTHR45672:SF2">
    <property type="entry name" value="PROTEIN DISULFIDE-ISOMERASE A5"/>
    <property type="match status" value="1"/>
</dbReference>
<keyword evidence="11" id="KW-1185">Reference proteome</keyword>
<dbReference type="EnsemblMetazoa" id="LLOJ010074-RA">
    <property type="protein sequence ID" value="LLOJ010074-PA"/>
    <property type="gene ID" value="LLOJ010074"/>
</dbReference>
<feature type="compositionally biased region" description="Basic and acidic residues" evidence="7">
    <location>
        <begin position="112"/>
        <end position="129"/>
    </location>
</feature>
<evidence type="ECO:0000256" key="7">
    <source>
        <dbReference type="SAM" id="MobiDB-lite"/>
    </source>
</evidence>
<sequence length="755" mass="85498">MKIGLCAFSGYKIYPGHGKTMVKVDGKTFTFLDKKCERSYLMKRNPRKVTWTVLYRRKHKKGTEEEAVKKRSRRTQKFQRAIVGASLTEILAKRNMKPEVRKAQREQAIKAAKEQKKTTKAAKKIEKAPPAKSKQQQKQKAAKISQKAAPREVRKLGVLQLLLSTLSSGKTGSKSALIDDITDIKDFKKLLRTKNNVLVLFVGSTKENQATIRVDVKKICKKLKVNPEPFVIKHFKDGDFHKDYDRKVAVSSFVNFMRDPAGDLPWEEDPVGADVVHVPDANKETKPILVMFYAPWCGYCKSLKPEYSAAATELKDKYILAAIDVNRPENSVIRKLYNITGFPTLLYYEGGKMRHTFEGENNKAGLISFMENPAKKAVQKAPEPDWASETTSDVVHLTATSFEPALKDEKSVMVMFYAPWCGHCKRMKPEYEKAALEMREEGIPGVLAAVDATREGAVALKYSITGYPMVKYFEYGEFKFDLNVRQAKEIVAFMKDPKEPPPPPPPEAPWEDEPSEVIHLTDETFKTVLKKKKNVLVIFYAPWCGHCKAAKPEFAKAAEHFKDDPKFELAAVDCTKHRETCSAYEVQGYPTIKYFSYLRTVKEYTGGRKEKDFVAYLKAGGELEEKEEAPEETFGEFPGSEHIIHANDKTFDKIVEENKKAFVFFYASWCGHCKVVKPVLSQVAEDFSKVEGGAKVVAIDASVNSNVAKRFKINGFPKFKMLIDGQVVSDFTGERTRTGFTEYIKRDGQSTKEEL</sequence>
<dbReference type="PROSITE" id="PS00194">
    <property type="entry name" value="THIOREDOXIN_1"/>
    <property type="match status" value="3"/>
</dbReference>
<dbReference type="FunFam" id="2.30.170.20:FF:000002">
    <property type="entry name" value="60S ribosomal protein L24"/>
    <property type="match status" value="1"/>
</dbReference>
<keyword evidence="9" id="KW-0413">Isomerase</keyword>
<dbReference type="CDD" id="cd00472">
    <property type="entry name" value="Ribosomal_L24e_L24"/>
    <property type="match status" value="1"/>
</dbReference>
<dbReference type="CDD" id="cd02997">
    <property type="entry name" value="PDI_a_PDIR"/>
    <property type="match status" value="3"/>
</dbReference>
<dbReference type="InterPro" id="IPR036249">
    <property type="entry name" value="Thioredoxin-like_sf"/>
</dbReference>
<dbReference type="SUPFAM" id="SSF57716">
    <property type="entry name" value="Glucocorticoid receptor-like (DNA-binding domain)"/>
    <property type="match status" value="1"/>
</dbReference>
<dbReference type="PANTHER" id="PTHR45672">
    <property type="entry name" value="PROTEIN DISULFIDE-ISOMERASE C17H9.14C-RELATED"/>
    <property type="match status" value="1"/>
</dbReference>
<dbReference type="VEuPathDB" id="VectorBase:LLOJ010074"/>
<dbReference type="GO" id="GO:1990904">
    <property type="term" value="C:ribonucleoprotein complex"/>
    <property type="evidence" value="ECO:0007669"/>
    <property type="project" value="UniProtKB-KW"/>
</dbReference>
<dbReference type="Gene3D" id="6.10.250.1270">
    <property type="match status" value="1"/>
</dbReference>
<evidence type="ECO:0000256" key="1">
    <source>
        <dbReference type="ARBA" id="ARBA00005647"/>
    </source>
</evidence>
<dbReference type="GO" id="GO:0003756">
    <property type="term" value="F:protein disulfide isomerase activity"/>
    <property type="evidence" value="ECO:0007669"/>
    <property type="project" value="InterPro"/>
</dbReference>
<dbReference type="PROSITE" id="PS51352">
    <property type="entry name" value="THIOREDOXIN_2"/>
    <property type="match status" value="4"/>
</dbReference>
<reference evidence="9" key="2">
    <citation type="journal article" date="2020" name="BMC">
        <title>Leishmania infection induces a limited differential gene expression in the sand fly midgut.</title>
        <authorList>
            <person name="Coutinho-Abreu I.V."/>
            <person name="Serafim T.D."/>
            <person name="Meneses C."/>
            <person name="Kamhawi S."/>
            <person name="Oliveira F."/>
            <person name="Valenzuela J.G."/>
        </authorList>
    </citation>
    <scope>NUCLEOTIDE SEQUENCE</scope>
    <source>
        <strain evidence="9">Jacobina</strain>
        <tissue evidence="9">Midgut</tissue>
    </source>
</reference>
<reference evidence="11" key="1">
    <citation type="submission" date="2012-05" db="EMBL/GenBank/DDBJ databases">
        <title>Whole Genome Assembly of Lutzomyia longipalpis.</title>
        <authorList>
            <person name="Richards S."/>
            <person name="Qu C."/>
            <person name="Dillon R."/>
            <person name="Worley K."/>
            <person name="Scherer S."/>
            <person name="Batterton M."/>
            <person name="Taylor A."/>
            <person name="Hawes A."/>
            <person name="Hernandez B."/>
            <person name="Kovar C."/>
            <person name="Mandapat C."/>
            <person name="Pham C."/>
            <person name="Qu C."/>
            <person name="Jing C."/>
            <person name="Bess C."/>
            <person name="Bandaranaike D."/>
            <person name="Ngo D."/>
            <person name="Ongeri F."/>
            <person name="Arias F."/>
            <person name="Lara F."/>
            <person name="Weissenberger G."/>
            <person name="Kamau G."/>
            <person name="Han H."/>
            <person name="Shen H."/>
            <person name="Dinh H."/>
            <person name="Khalil I."/>
            <person name="Jones J."/>
            <person name="Shafer J."/>
            <person name="Jayaseelan J."/>
            <person name="Quiroz J."/>
            <person name="Blankenburg K."/>
            <person name="Nguyen L."/>
            <person name="Jackson L."/>
            <person name="Francisco L."/>
            <person name="Tang L.-Y."/>
            <person name="Pu L.-L."/>
            <person name="Perales L."/>
            <person name="Lorensuhewa L."/>
            <person name="Munidasa M."/>
            <person name="Coyle M."/>
            <person name="Taylor M."/>
            <person name="Puazo M."/>
            <person name="Firestine M."/>
            <person name="Scheel M."/>
            <person name="Javaid M."/>
            <person name="Wang M."/>
            <person name="Li M."/>
            <person name="Tabassum N."/>
            <person name="Saada N."/>
            <person name="Osuji N."/>
            <person name="Aqrawi P."/>
            <person name="Fu Q."/>
            <person name="Thornton R."/>
            <person name="Raj R."/>
            <person name="Goodspeed R."/>
            <person name="Mata R."/>
            <person name="Najjar R."/>
            <person name="Gubbala S."/>
            <person name="Lee S."/>
            <person name="Denson S."/>
            <person name="Patil S."/>
            <person name="Macmil S."/>
            <person name="Qi S."/>
            <person name="Matskevitch T."/>
            <person name="Palculict T."/>
            <person name="Mathew T."/>
            <person name="Vee V."/>
            <person name="Velamala V."/>
            <person name="Korchina V."/>
            <person name="Cai W."/>
            <person name="Liu W."/>
            <person name="Dai W."/>
            <person name="Zou X."/>
            <person name="Zhu Y."/>
            <person name="Zhang Y."/>
            <person name="Wu Y.-Q."/>
            <person name="Xin Y."/>
            <person name="Nazarath L."/>
            <person name="Kovar C."/>
            <person name="Han Y."/>
            <person name="Muzny D."/>
            <person name="Gibbs R."/>
        </authorList>
    </citation>
    <scope>NUCLEOTIDE SEQUENCE [LARGE SCALE GENOMIC DNA]</scope>
    <source>
        <strain evidence="11">Jacobina</strain>
    </source>
</reference>
<feature type="domain" description="Thioredoxin" evidence="8">
    <location>
        <begin position="377"/>
        <end position="496"/>
    </location>
</feature>